<dbReference type="CDD" id="cd05227">
    <property type="entry name" value="AR_SDR_e"/>
    <property type="match status" value="1"/>
</dbReference>
<organism evidence="4 5">
    <name type="scientific">Coleophoma cylindrospora</name>
    <dbReference type="NCBI Taxonomy" id="1849047"/>
    <lineage>
        <taxon>Eukaryota</taxon>
        <taxon>Fungi</taxon>
        <taxon>Dikarya</taxon>
        <taxon>Ascomycota</taxon>
        <taxon>Pezizomycotina</taxon>
        <taxon>Leotiomycetes</taxon>
        <taxon>Helotiales</taxon>
        <taxon>Dermateaceae</taxon>
        <taxon>Coleophoma</taxon>
    </lineage>
</organism>
<evidence type="ECO:0000259" key="3">
    <source>
        <dbReference type="Pfam" id="PF01370"/>
    </source>
</evidence>
<dbReference type="EMBL" id="PDLM01000018">
    <property type="protein sequence ID" value="RDW58243.1"/>
    <property type="molecule type" value="Genomic_DNA"/>
</dbReference>
<comment type="caution">
    <text evidence="4">The sequence shown here is derived from an EMBL/GenBank/DDBJ whole genome shotgun (WGS) entry which is preliminary data.</text>
</comment>
<dbReference type="OrthoDB" id="2735536at2759"/>
<keyword evidence="5" id="KW-1185">Reference proteome</keyword>
<dbReference type="Gene3D" id="3.40.50.720">
    <property type="entry name" value="NAD(P)-binding Rossmann-like Domain"/>
    <property type="match status" value="1"/>
</dbReference>
<dbReference type="AlphaFoldDB" id="A0A3D8Q8T4"/>
<dbReference type="InterPro" id="IPR036291">
    <property type="entry name" value="NAD(P)-bd_dom_sf"/>
</dbReference>
<dbReference type="GO" id="GO:0016616">
    <property type="term" value="F:oxidoreductase activity, acting on the CH-OH group of donors, NAD or NADP as acceptor"/>
    <property type="evidence" value="ECO:0007669"/>
    <property type="project" value="TreeGrafter"/>
</dbReference>
<feature type="domain" description="NAD-dependent epimerase/dehydratase" evidence="3">
    <location>
        <begin position="9"/>
        <end position="250"/>
    </location>
</feature>
<evidence type="ECO:0000313" key="4">
    <source>
        <dbReference type="EMBL" id="RDW58243.1"/>
    </source>
</evidence>
<gene>
    <name evidence="4" type="ORF">BP6252_13654</name>
</gene>
<name>A0A3D8Q8T4_9HELO</name>
<dbReference type="Pfam" id="PF01370">
    <property type="entry name" value="Epimerase"/>
    <property type="match status" value="1"/>
</dbReference>
<sequence length="348" mass="37591">MANTEEKLVLVTGGSGFLGAHCILQCLDAGYRVRTTVRSTKSEDNVRKMLKAGGATKLHLLTFTIADLLNDEGWREAAEGCTYVLHVASPYPAITPKHENELIIPARDGTLRVLRAARDAGVKRVVLTSSVAAIVYGIPLQKTPYTEELWTNVDSPDVPSYPKSKTIAERAAWDFIEKEGGSMELSVVNPAGIFGPVLGPDFATSVILVQRLLNGDVPGCPQLQFGVVDVRDVADLHCRAMTNPKAKGERFVAVSPPCMTIQQVSMVLRDRMGNAAKRSPTCVIPNFLTRLVALFDPEVANVISELGKPKDMSNEKAKNLLGWQPRTGADALVATAESLIEFGLVKAA</sequence>
<dbReference type="InterPro" id="IPR001509">
    <property type="entry name" value="Epimerase_deHydtase"/>
</dbReference>
<evidence type="ECO:0000313" key="5">
    <source>
        <dbReference type="Proteomes" id="UP000256645"/>
    </source>
</evidence>
<dbReference type="InterPro" id="IPR050425">
    <property type="entry name" value="NAD(P)_dehydrat-like"/>
</dbReference>
<keyword evidence="1" id="KW-0560">Oxidoreductase</keyword>
<dbReference type="FunFam" id="3.40.50.720:FF:000336">
    <property type="entry name" value="Aldehyde reductase"/>
    <property type="match status" value="1"/>
</dbReference>
<evidence type="ECO:0000256" key="1">
    <source>
        <dbReference type="ARBA" id="ARBA00023002"/>
    </source>
</evidence>
<comment type="similarity">
    <text evidence="2">Belongs to the NAD(P)-dependent epimerase/dehydratase family. Dihydroflavonol-4-reductase subfamily.</text>
</comment>
<reference evidence="4 5" key="1">
    <citation type="journal article" date="2018" name="IMA Fungus">
        <title>IMA Genome-F 9: Draft genome sequence of Annulohypoxylon stygium, Aspergillus mulundensis, Berkeleyomyces basicola (syn. Thielaviopsis basicola), Ceratocystis smalleyi, two Cercospora beticola strains, Coleophoma cylindrospora, Fusarium fracticaudum, Phialophora cf. hyalina, and Morchella septimelata.</title>
        <authorList>
            <person name="Wingfield B.D."/>
            <person name="Bills G.F."/>
            <person name="Dong Y."/>
            <person name="Huang W."/>
            <person name="Nel W.J."/>
            <person name="Swalarsk-Parry B.S."/>
            <person name="Vaghefi N."/>
            <person name="Wilken P.M."/>
            <person name="An Z."/>
            <person name="de Beer Z.W."/>
            <person name="De Vos L."/>
            <person name="Chen L."/>
            <person name="Duong T.A."/>
            <person name="Gao Y."/>
            <person name="Hammerbacher A."/>
            <person name="Kikkert J.R."/>
            <person name="Li Y."/>
            <person name="Li H."/>
            <person name="Li K."/>
            <person name="Li Q."/>
            <person name="Liu X."/>
            <person name="Ma X."/>
            <person name="Naidoo K."/>
            <person name="Pethybridge S.J."/>
            <person name="Sun J."/>
            <person name="Steenkamp E.T."/>
            <person name="van der Nest M.A."/>
            <person name="van Wyk S."/>
            <person name="Wingfield M.J."/>
            <person name="Xiong C."/>
            <person name="Yue Q."/>
            <person name="Zhang X."/>
        </authorList>
    </citation>
    <scope>NUCLEOTIDE SEQUENCE [LARGE SCALE GENOMIC DNA]</scope>
    <source>
        <strain evidence="4 5">BP6252</strain>
    </source>
</reference>
<dbReference type="PANTHER" id="PTHR10366">
    <property type="entry name" value="NAD DEPENDENT EPIMERASE/DEHYDRATASE"/>
    <property type="match status" value="1"/>
</dbReference>
<dbReference type="STRING" id="1849047.A0A3D8Q8T4"/>
<dbReference type="SUPFAM" id="SSF51735">
    <property type="entry name" value="NAD(P)-binding Rossmann-fold domains"/>
    <property type="match status" value="1"/>
</dbReference>
<accession>A0A3D8Q8T4</accession>
<proteinExistence type="inferred from homology"/>
<dbReference type="PANTHER" id="PTHR10366:SF564">
    <property type="entry name" value="STEROL-4-ALPHA-CARBOXYLATE 3-DEHYDROGENASE, DECARBOXYLATING"/>
    <property type="match status" value="1"/>
</dbReference>
<dbReference type="Proteomes" id="UP000256645">
    <property type="component" value="Unassembled WGS sequence"/>
</dbReference>
<evidence type="ECO:0000256" key="2">
    <source>
        <dbReference type="ARBA" id="ARBA00023445"/>
    </source>
</evidence>
<protein>
    <recommendedName>
        <fullName evidence="3">NAD-dependent epimerase/dehydratase domain-containing protein</fullName>
    </recommendedName>
</protein>